<sequence length="176" mass="20327">MKEIYDKIKEINVTLKRSFIDLEKSLPYQDVAEKSAKILECTLFMIDTKRNFLGYGFSEKFYQSDMNLQNFFTYQKISKELSTEILNQYEMSESEQMTHSILKSVKELSGKFANQYLTLIPIEANHLRLGTVFLLTDAPLNQEEAILADFLLTFIGNQMSSNVLYYAVRAGNQTAK</sequence>
<evidence type="ECO:0000313" key="6">
    <source>
        <dbReference type="Proteomes" id="UP000028401"/>
    </source>
</evidence>
<keyword evidence="1" id="KW-0805">Transcription regulation</keyword>
<comment type="caution">
    <text evidence="5">The sequence shown here is derived from an EMBL/GenBank/DDBJ whole genome shotgun (WGS) entry which is preliminary data.</text>
</comment>
<evidence type="ECO:0000313" key="5">
    <source>
        <dbReference type="EMBL" id="KEY63187.1"/>
    </source>
</evidence>
<evidence type="ECO:0000256" key="1">
    <source>
        <dbReference type="ARBA" id="ARBA00023015"/>
    </source>
</evidence>
<dbReference type="GO" id="GO:0005525">
    <property type="term" value="F:GTP binding"/>
    <property type="evidence" value="ECO:0007669"/>
    <property type="project" value="InterPro"/>
</dbReference>
<accession>A0A084AD08</accession>
<proteinExistence type="predicted"/>
<dbReference type="Proteomes" id="UP000028401">
    <property type="component" value="Unassembled WGS sequence"/>
</dbReference>
<evidence type="ECO:0000256" key="3">
    <source>
        <dbReference type="ARBA" id="ARBA00023163"/>
    </source>
</evidence>
<dbReference type="PANTHER" id="PTHR40062:SF1">
    <property type="entry name" value="GLOBAL TRANSCRIPTIONAL REGULATOR CODY"/>
    <property type="match status" value="1"/>
</dbReference>
<dbReference type="InterPro" id="IPR014154">
    <property type="entry name" value="CodY"/>
</dbReference>
<dbReference type="GO" id="GO:0003677">
    <property type="term" value="F:DNA binding"/>
    <property type="evidence" value="ECO:0007669"/>
    <property type="project" value="UniProtKB-KW"/>
</dbReference>
<dbReference type="Pfam" id="PF06018">
    <property type="entry name" value="CodY"/>
    <property type="match status" value="1"/>
</dbReference>
<keyword evidence="3" id="KW-0804">Transcription</keyword>
<organism evidence="5 6">
    <name type="scientific">Lactococcus cremoris subsp. cremoris GE214</name>
    <dbReference type="NCBI Taxonomy" id="1415168"/>
    <lineage>
        <taxon>Bacteria</taxon>
        <taxon>Bacillati</taxon>
        <taxon>Bacillota</taxon>
        <taxon>Bacilli</taxon>
        <taxon>Lactobacillales</taxon>
        <taxon>Streptococcaceae</taxon>
        <taxon>Lactococcus</taxon>
        <taxon>Lactococcus cremoris subsp. cremoris</taxon>
    </lineage>
</organism>
<dbReference type="PATRIC" id="fig|1415168.3.peg.684"/>
<keyword evidence="2" id="KW-0238">DNA-binding</keyword>
<feature type="domain" description="Global transcriptional regulator CodY N-terminal" evidence="4">
    <location>
        <begin position="3"/>
        <end position="161"/>
    </location>
</feature>
<dbReference type="InterPro" id="IPR010312">
    <property type="entry name" value="Transc_reg_CodY_N"/>
</dbReference>
<protein>
    <submittedName>
        <fullName evidence="5">Transcriptional regulator, CodY family</fullName>
    </submittedName>
</protein>
<name>A0A084AD08_LACLC</name>
<dbReference type="EMBL" id="AZSI01000013">
    <property type="protein sequence ID" value="KEY63187.1"/>
    <property type="molecule type" value="Genomic_DNA"/>
</dbReference>
<dbReference type="InterPro" id="IPR029016">
    <property type="entry name" value="GAF-like_dom_sf"/>
</dbReference>
<dbReference type="GO" id="GO:0045892">
    <property type="term" value="P:negative regulation of DNA-templated transcription"/>
    <property type="evidence" value="ECO:0007669"/>
    <property type="project" value="InterPro"/>
</dbReference>
<gene>
    <name evidence="5" type="ORF">U725_00647</name>
</gene>
<reference evidence="5 6" key="1">
    <citation type="submission" date="2014-06" db="EMBL/GenBank/DDBJ databases">
        <title>Draft genome sequence of the putrescine producing strain Lactococcus lactis subsp cremoris GE214.</title>
        <authorList>
            <person name="Ladero V."/>
            <person name="Linares D.M."/>
            <person name="del Rio B."/>
            <person name="Mayo B."/>
            <person name="Martin M.C."/>
            <person name="Fernandez M."/>
            <person name="Alvarez M.A."/>
        </authorList>
    </citation>
    <scope>NUCLEOTIDE SEQUENCE [LARGE SCALE GENOMIC DNA]</scope>
    <source>
        <strain evidence="5 6">GE214</strain>
    </source>
</reference>
<dbReference type="PANTHER" id="PTHR40062">
    <property type="entry name" value="GTP-SENSING TRANSCRIPTIONAL PLEIOTROPIC REPRESSOR CODY"/>
    <property type="match status" value="1"/>
</dbReference>
<dbReference type="Gene3D" id="3.30.450.40">
    <property type="match status" value="1"/>
</dbReference>
<evidence type="ECO:0000256" key="2">
    <source>
        <dbReference type="ARBA" id="ARBA00023125"/>
    </source>
</evidence>
<dbReference type="GO" id="GO:0003700">
    <property type="term" value="F:DNA-binding transcription factor activity"/>
    <property type="evidence" value="ECO:0007669"/>
    <property type="project" value="InterPro"/>
</dbReference>
<evidence type="ECO:0000259" key="4">
    <source>
        <dbReference type="Pfam" id="PF06018"/>
    </source>
</evidence>
<dbReference type="RefSeq" id="WP_235182400.1">
    <property type="nucleotide sequence ID" value="NZ_AZSI01000013.1"/>
</dbReference>
<dbReference type="AlphaFoldDB" id="A0A084AD08"/>